<gene>
    <name evidence="2" type="ORF">VP01_6534g1</name>
</gene>
<feature type="region of interest" description="Disordered" evidence="1">
    <location>
        <begin position="145"/>
        <end position="171"/>
    </location>
</feature>
<evidence type="ECO:0000313" key="3">
    <source>
        <dbReference type="Proteomes" id="UP000037035"/>
    </source>
</evidence>
<protein>
    <submittedName>
        <fullName evidence="2">Uncharacterized protein</fullName>
    </submittedName>
</protein>
<accession>A0A0L6UFJ1</accession>
<dbReference type="Proteomes" id="UP000037035">
    <property type="component" value="Unassembled WGS sequence"/>
</dbReference>
<evidence type="ECO:0000256" key="1">
    <source>
        <dbReference type="SAM" id="MobiDB-lite"/>
    </source>
</evidence>
<dbReference type="VEuPathDB" id="FungiDB:VP01_6534g1"/>
<organism evidence="2 3">
    <name type="scientific">Puccinia sorghi</name>
    <dbReference type="NCBI Taxonomy" id="27349"/>
    <lineage>
        <taxon>Eukaryota</taxon>
        <taxon>Fungi</taxon>
        <taxon>Dikarya</taxon>
        <taxon>Basidiomycota</taxon>
        <taxon>Pucciniomycotina</taxon>
        <taxon>Pucciniomycetes</taxon>
        <taxon>Pucciniales</taxon>
        <taxon>Pucciniaceae</taxon>
        <taxon>Puccinia</taxon>
    </lineage>
</organism>
<proteinExistence type="predicted"/>
<name>A0A0L6UFJ1_9BASI</name>
<dbReference type="AlphaFoldDB" id="A0A0L6UFJ1"/>
<feature type="non-terminal residue" evidence="2">
    <location>
        <position position="244"/>
    </location>
</feature>
<comment type="caution">
    <text evidence="2">The sequence shown here is derived from an EMBL/GenBank/DDBJ whole genome shotgun (WGS) entry which is preliminary data.</text>
</comment>
<keyword evidence="3" id="KW-1185">Reference proteome</keyword>
<reference evidence="2 3" key="1">
    <citation type="submission" date="2015-08" db="EMBL/GenBank/DDBJ databases">
        <title>Next Generation Sequencing and Analysis of the Genome of Puccinia sorghi L Schw, the Causal Agent of Maize Common Rust.</title>
        <authorList>
            <person name="Rochi L."/>
            <person name="Burguener G."/>
            <person name="Darino M."/>
            <person name="Turjanski A."/>
            <person name="Kreff E."/>
            <person name="Dieguez M.J."/>
            <person name="Sacco F."/>
        </authorList>
    </citation>
    <scope>NUCLEOTIDE SEQUENCE [LARGE SCALE GENOMIC DNA]</scope>
    <source>
        <strain evidence="2 3">RO10H11247</strain>
    </source>
</reference>
<sequence>MPYTLDLQTNAKLIKYYLSLLKLQQEEFIQNYQSTNWEKLTSIEQKEIINRNLLDQQNKQLEARITINNFFRLHREKKKNRYRAKSKSFQLLNQEETLELTITLLVSNINTKSNTISKAVISINKAFTTDKYNPEHDLNHHESEDLIDWDPNAPNSQSRSPQPPEQRNQAAKATKIIESLTDLVTKVQQLNFKRIERAETTLDDSMEVDRPLTSLAATQRRPTPAEEEIQIITHQETTNDIRAL</sequence>
<feature type="compositionally biased region" description="Polar residues" evidence="1">
    <location>
        <begin position="153"/>
        <end position="171"/>
    </location>
</feature>
<dbReference type="EMBL" id="LAVV01011868">
    <property type="protein sequence ID" value="KNZ47296.1"/>
    <property type="molecule type" value="Genomic_DNA"/>
</dbReference>
<evidence type="ECO:0000313" key="2">
    <source>
        <dbReference type="EMBL" id="KNZ47296.1"/>
    </source>
</evidence>